<feature type="domain" description="UDENN" evidence="2">
    <location>
        <begin position="4"/>
        <end position="412"/>
    </location>
</feature>
<accession>A0A485KJN6</accession>
<name>A0A485KJN6_9STRA</name>
<dbReference type="GO" id="GO:0031410">
    <property type="term" value="C:cytoplasmic vesicle"/>
    <property type="evidence" value="ECO:0007669"/>
    <property type="project" value="TreeGrafter"/>
</dbReference>
<reference evidence="3" key="2">
    <citation type="submission" date="2019-06" db="EMBL/GenBank/DDBJ databases">
        <title>Genomics analysis of Aphanomyces spp. identifies a new class of oomycete effector associated with host adaptation.</title>
        <authorList>
            <person name="Gaulin E."/>
        </authorList>
    </citation>
    <scope>NUCLEOTIDE SEQUENCE</scope>
    <source>
        <strain evidence="3">CBS 578.67</strain>
    </source>
</reference>
<dbReference type="InterPro" id="IPR037516">
    <property type="entry name" value="Tripartite_DENN"/>
</dbReference>
<keyword evidence="5" id="KW-1185">Reference proteome</keyword>
<dbReference type="PANTHER" id="PTHR12296">
    <property type="entry name" value="DENN DOMAIN-CONTAINING PROTEIN 4"/>
    <property type="match status" value="1"/>
</dbReference>
<dbReference type="InterPro" id="IPR001194">
    <property type="entry name" value="cDENN_dom"/>
</dbReference>
<gene>
    <name evidence="4" type="primary">Aste57867_8203</name>
    <name evidence="3" type="ORF">As57867_008172</name>
    <name evidence="4" type="ORF">ASTE57867_8203</name>
</gene>
<organism evidence="4 5">
    <name type="scientific">Aphanomyces stellatus</name>
    <dbReference type="NCBI Taxonomy" id="120398"/>
    <lineage>
        <taxon>Eukaryota</taxon>
        <taxon>Sar</taxon>
        <taxon>Stramenopiles</taxon>
        <taxon>Oomycota</taxon>
        <taxon>Saprolegniomycetes</taxon>
        <taxon>Saprolegniales</taxon>
        <taxon>Verrucalvaceae</taxon>
        <taxon>Aphanomyces</taxon>
    </lineage>
</organism>
<evidence type="ECO:0000313" key="4">
    <source>
        <dbReference type="EMBL" id="VFT85090.1"/>
    </source>
</evidence>
<feature type="region of interest" description="Disordered" evidence="1">
    <location>
        <begin position="688"/>
        <end position="709"/>
    </location>
</feature>
<dbReference type="PANTHER" id="PTHR12296:SF21">
    <property type="entry name" value="DENN DOMAIN-CONTAINING PROTEIN 3"/>
    <property type="match status" value="1"/>
</dbReference>
<dbReference type="SMART" id="SM00799">
    <property type="entry name" value="DENN"/>
    <property type="match status" value="1"/>
</dbReference>
<dbReference type="AlphaFoldDB" id="A0A485KJN6"/>
<proteinExistence type="predicted"/>
<dbReference type="GO" id="GO:0032483">
    <property type="term" value="P:regulation of Rab protein signal transduction"/>
    <property type="evidence" value="ECO:0007669"/>
    <property type="project" value="TreeGrafter"/>
</dbReference>
<dbReference type="SUPFAM" id="SSF50156">
    <property type="entry name" value="PDZ domain-like"/>
    <property type="match status" value="1"/>
</dbReference>
<dbReference type="Gene3D" id="3.30.450.200">
    <property type="match status" value="1"/>
</dbReference>
<dbReference type="InterPro" id="IPR051696">
    <property type="entry name" value="DENN_Domain_GEFs"/>
</dbReference>
<dbReference type="EMBL" id="VJMH01005094">
    <property type="protein sequence ID" value="KAF0701274.1"/>
    <property type="molecule type" value="Genomic_DNA"/>
</dbReference>
<evidence type="ECO:0000259" key="2">
    <source>
        <dbReference type="PROSITE" id="PS50211"/>
    </source>
</evidence>
<dbReference type="Proteomes" id="UP000332933">
    <property type="component" value="Unassembled WGS sequence"/>
</dbReference>
<feature type="compositionally biased region" description="Low complexity" evidence="1">
    <location>
        <begin position="688"/>
        <end position="707"/>
    </location>
</feature>
<dbReference type="InterPro" id="IPR036034">
    <property type="entry name" value="PDZ_sf"/>
</dbReference>
<dbReference type="Gene3D" id="3.40.50.11500">
    <property type="match status" value="1"/>
</dbReference>
<dbReference type="Pfam" id="PF03456">
    <property type="entry name" value="uDENN"/>
    <property type="match status" value="1"/>
</dbReference>
<dbReference type="OrthoDB" id="61040at2759"/>
<sequence length="1044" mass="115345">MENTRLIEYFFVATRTATSHSIVFQYPPRNHGRDEYPQSILLFMFPSRSGDAPPSMYNAFVLTTATGASLHGASLCLPTTSTETSNNPADATTATLTSICLVSKAPLYASFLQYLEQLAVLGARQHRWNAMHPDKPVHFVEQCLTNLLHEVPVPRPGSAGVLCSIAEVRARFVLRSQARHEVDILLPCTPLDWEFIEYTFQLVSPEHLVALVHHALLEHSILIVGTDNLFITAVADTLRHLLAPLHWDHVFIPVVPHGVDINTLLDAPVPFIAGAHVSQMRPSIAPSTHSTVVRFDLRENRLHASQSLLPPLPEAAAALTHKLVHAHVEKPAHHLTRLLADRRAAMQHRLQDNTSGPATTGTSTCFLAGATTLHRKMARLFRHLLVEYLEGAELGVKKFLAHKSPHDKAFFLAWTDTSAFRQVLDKVTAGGAAAPGLDLAVDDADGTSSFHGHLEPVHVPLRPLTSDMLTQFEWDDAAAMVDTVAFPTLVCDALNHPRLKMPYDVPEVAAKPADDRPNSTVVEWLDNWLHGGKLDKAPPAIFHRAKTLGSHLSPRLLLHRTKTTADAALPEHHAWMETHCTAECMRAVSDATRHLDDALAKKAAPAVEQAFVDLIRALSACRAPHNAIEHRQDMEAIWSTCLGTHSLSAIYNQVGLWRPFSWLMKTWIDEGDVATAIAWLAQVQMHKPTTGSTPPVTSPTSPTSSSSHADKGLATCMEVEMEPLVHRVYATFGVGSLGLRLHPFNEKQGCQISGFQQRHESCRLQQDDVLETIDGKSVLLLPFHDVVECLVECPRPMTVSFLRGLASVEDIFQVNATLALRPRREMHDRFGQLFARGIRLTLLSDCVSCGHRVSETDLREHFRSFCLACHAPFQPYFCVRFRDQPPSPPIPYLSWSELHACMMRGNGNGDVVLLPAWYSRDPDVYWNIVVKCICLDCPLDSFLVDMAPAAPTLPTKPLTDVQQLCRCILGLQSEMQHDDGLAACQAMARELLQGEDVTAVWTGSSFGNDMMKPKKHVGPAAVDADVRERIEAMSIRSSSSSVDA</sequence>
<reference evidence="4 5" key="1">
    <citation type="submission" date="2019-03" db="EMBL/GenBank/DDBJ databases">
        <authorList>
            <person name="Gaulin E."/>
            <person name="Dumas B."/>
        </authorList>
    </citation>
    <scope>NUCLEOTIDE SEQUENCE [LARGE SCALE GENOMIC DNA]</scope>
    <source>
        <strain evidence="4">CBS 568.67</strain>
    </source>
</reference>
<evidence type="ECO:0000313" key="3">
    <source>
        <dbReference type="EMBL" id="KAF0701274.1"/>
    </source>
</evidence>
<protein>
    <submittedName>
        <fullName evidence="4">Aste57867_8203 protein</fullName>
    </submittedName>
</protein>
<evidence type="ECO:0000313" key="5">
    <source>
        <dbReference type="Proteomes" id="UP000332933"/>
    </source>
</evidence>
<dbReference type="PROSITE" id="PS50211">
    <property type="entry name" value="DENN"/>
    <property type="match status" value="1"/>
</dbReference>
<dbReference type="EMBL" id="CAADRA010005115">
    <property type="protein sequence ID" value="VFT85090.1"/>
    <property type="molecule type" value="Genomic_DNA"/>
</dbReference>
<dbReference type="Pfam" id="PF02141">
    <property type="entry name" value="DENN"/>
    <property type="match status" value="1"/>
</dbReference>
<evidence type="ECO:0000256" key="1">
    <source>
        <dbReference type="SAM" id="MobiDB-lite"/>
    </source>
</evidence>
<dbReference type="InterPro" id="IPR005113">
    <property type="entry name" value="uDENN_dom"/>
</dbReference>
<dbReference type="InterPro" id="IPR043153">
    <property type="entry name" value="DENN_C"/>
</dbReference>